<evidence type="ECO:0000313" key="1">
    <source>
        <dbReference type="EMBL" id="KAF6088314.1"/>
    </source>
</evidence>
<reference evidence="1 2" key="1">
    <citation type="journal article" date="2020" name="Nature">
        <title>Six reference-quality genomes reveal evolution of bat adaptations.</title>
        <authorList>
            <person name="Jebb D."/>
            <person name="Huang Z."/>
            <person name="Pippel M."/>
            <person name="Hughes G.M."/>
            <person name="Lavrichenko K."/>
            <person name="Devanna P."/>
            <person name="Winkler S."/>
            <person name="Jermiin L.S."/>
            <person name="Skirmuntt E.C."/>
            <person name="Katzourakis A."/>
            <person name="Burkitt-Gray L."/>
            <person name="Ray D.A."/>
            <person name="Sullivan K.A.M."/>
            <person name="Roscito J.G."/>
            <person name="Kirilenko B.M."/>
            <person name="Davalos L.M."/>
            <person name="Corthals A.P."/>
            <person name="Power M.L."/>
            <person name="Jones G."/>
            <person name="Ransome R.D."/>
            <person name="Dechmann D.K.N."/>
            <person name="Locatelli A.G."/>
            <person name="Puechmaille S.J."/>
            <person name="Fedrigo O."/>
            <person name="Jarvis E.D."/>
            <person name="Hiller M."/>
            <person name="Vernes S.C."/>
            <person name="Myers E.W."/>
            <person name="Teeling E.C."/>
        </authorList>
    </citation>
    <scope>NUCLEOTIDE SEQUENCE [LARGE SCALE GENOMIC DNA]</scope>
    <source>
        <strain evidence="1">Bat1K_MPI-CBG_1</strain>
    </source>
</reference>
<dbReference type="AlphaFoldDB" id="A0A833Z6I9"/>
<evidence type="ECO:0000313" key="2">
    <source>
        <dbReference type="Proteomes" id="UP000664940"/>
    </source>
</evidence>
<proteinExistence type="predicted"/>
<accession>A0A833Z6I9</accession>
<dbReference type="EMBL" id="JABVXQ010000010">
    <property type="protein sequence ID" value="KAF6088314.1"/>
    <property type="molecule type" value="Genomic_DNA"/>
</dbReference>
<protein>
    <submittedName>
        <fullName evidence="1">Uncharacterized protein</fullName>
    </submittedName>
</protein>
<dbReference type="Proteomes" id="UP000664940">
    <property type="component" value="Unassembled WGS sequence"/>
</dbReference>
<sequence>METPYFLYLPISQWLGFLKFKLCVGKSLQLILRSNCCITVSWRSRTPRGPEPLSAASRGRCRQADSVPHTLALRCVPLHACPSARVSLSRRVRFPGDRLWLAPNGRVGFYPLLPRGAKTM</sequence>
<name>A0A833Z6I9_9CHIR</name>
<gene>
    <name evidence="1" type="ORF">HJG60_008170</name>
</gene>
<organism evidence="1 2">
    <name type="scientific">Phyllostomus discolor</name>
    <name type="common">pale spear-nosed bat</name>
    <dbReference type="NCBI Taxonomy" id="89673"/>
    <lineage>
        <taxon>Eukaryota</taxon>
        <taxon>Metazoa</taxon>
        <taxon>Chordata</taxon>
        <taxon>Craniata</taxon>
        <taxon>Vertebrata</taxon>
        <taxon>Euteleostomi</taxon>
        <taxon>Mammalia</taxon>
        <taxon>Eutheria</taxon>
        <taxon>Laurasiatheria</taxon>
        <taxon>Chiroptera</taxon>
        <taxon>Yangochiroptera</taxon>
        <taxon>Phyllostomidae</taxon>
        <taxon>Phyllostominae</taxon>
        <taxon>Phyllostomus</taxon>
    </lineage>
</organism>
<comment type="caution">
    <text evidence="1">The sequence shown here is derived from an EMBL/GenBank/DDBJ whole genome shotgun (WGS) entry which is preliminary data.</text>
</comment>